<keyword evidence="4" id="KW-1185">Reference proteome</keyword>
<keyword evidence="1" id="KW-0946">Virion</keyword>
<dbReference type="InterPro" id="IPR053738">
    <property type="entry name" value="Lambda_capsid_assembly"/>
</dbReference>
<name>A0A3G3BWJ5_9CAUD</name>
<keyword evidence="1" id="KW-0167">Capsid protein</keyword>
<organism evidence="3 4">
    <name type="scientific">Bacillus phage vB_BboS-125</name>
    <dbReference type="NCBI Taxonomy" id="2419618"/>
    <lineage>
        <taxon>Viruses</taxon>
        <taxon>Duplodnaviria</taxon>
        <taxon>Heunggongvirae</taxon>
        <taxon>Uroviricota</taxon>
        <taxon>Caudoviricetes</taxon>
        <taxon>Elmenteitavirus</taxon>
        <taxon>Elmenteitavirus ev125</taxon>
    </lineage>
</organism>
<keyword evidence="2" id="KW-1035">Host cytoplasm</keyword>
<dbReference type="Proteomes" id="UP000275028">
    <property type="component" value="Segment"/>
</dbReference>
<evidence type="ECO:0000313" key="3">
    <source>
        <dbReference type="EMBL" id="AYP68441.1"/>
    </source>
</evidence>
<evidence type="ECO:0008006" key="5">
    <source>
        <dbReference type="Google" id="ProtNLM"/>
    </source>
</evidence>
<dbReference type="GO" id="GO:0019028">
    <property type="term" value="C:viral capsid"/>
    <property type="evidence" value="ECO:0007669"/>
    <property type="project" value="UniProtKB-KW"/>
</dbReference>
<reference evidence="3 4" key="1">
    <citation type="submission" date="2018-09" db="EMBL/GenBank/DDBJ databases">
        <title>Comparative Genomic Analysis of Eight Novel Haloalkaliphilic Bacteriophages from Lake Elmenteita, Kenya.</title>
        <authorList>
            <person name="Akhwale J.K."/>
        </authorList>
    </citation>
    <scope>NUCLEOTIDE SEQUENCE [LARGE SCALE GENOMIC DNA]</scope>
</reference>
<dbReference type="EMBL" id="MH884509">
    <property type="protein sequence ID" value="AYP68441.1"/>
    <property type="molecule type" value="Genomic_DNA"/>
</dbReference>
<dbReference type="Pfam" id="PF03864">
    <property type="entry name" value="Phage_cap_E"/>
    <property type="match status" value="1"/>
</dbReference>
<protein>
    <recommendedName>
        <fullName evidence="5">Major capsid protein</fullName>
    </recommendedName>
</protein>
<accession>A0A3G3BWJ5</accession>
<evidence type="ECO:0000313" key="4">
    <source>
        <dbReference type="Proteomes" id="UP000275028"/>
    </source>
</evidence>
<gene>
    <name evidence="3" type="ORF">BboS125_00072</name>
</gene>
<evidence type="ECO:0000256" key="1">
    <source>
        <dbReference type="ARBA" id="ARBA00022561"/>
    </source>
</evidence>
<evidence type="ECO:0000256" key="2">
    <source>
        <dbReference type="ARBA" id="ARBA00023200"/>
    </source>
</evidence>
<proteinExistence type="predicted"/>
<dbReference type="InterPro" id="IPR005564">
    <property type="entry name" value="Major_capsid_GpE"/>
</dbReference>
<dbReference type="Gene3D" id="3.90.1690.10">
    <property type="entry name" value="phage-related protein like domain"/>
    <property type="match status" value="1"/>
</dbReference>
<sequence length="334" mass="37169">MAGLAQYSEYFSNPLFTETIKEVPVEKNHIGARFLPSEDTYDIEFHETVFERQADMADIVDSGAELPLTDRDPVRRVSGEIADIGQSYIVTKKELAALMDKGNAAKRLIAEKQLLGKAATVKQNIDARIEWLRWQALGNGSMVYNKAGIKFGVDFGVEFKKTAATRWNDTGAAILTDYENWVQEYVDINGQAPDVYVTSIKAIRAVMNDPKVRQQITGLSDKLITLSELNEFLVGRELPRMEAFDSQVVYRDPNNNGARTTQRLLSQNKGIFLVEGGAIGSQLMGPTVENNMNPGIFARSFTMERPQREVVEVVAASFPKIMDPNLIGITDILA</sequence>